<evidence type="ECO:0000256" key="1">
    <source>
        <dbReference type="ARBA" id="ARBA00001933"/>
    </source>
</evidence>
<evidence type="ECO:0000313" key="10">
    <source>
        <dbReference type="EMBL" id="KAF7354320.1"/>
    </source>
</evidence>
<dbReference type="GO" id="GO:0008483">
    <property type="term" value="F:transaminase activity"/>
    <property type="evidence" value="ECO:0007669"/>
    <property type="project" value="UniProtKB-KW"/>
</dbReference>
<comment type="similarity">
    <text evidence="2">Belongs to the class-I pyridoxal-phosphate-dependent aminotransferase family.</text>
</comment>
<evidence type="ECO:0000256" key="7">
    <source>
        <dbReference type="RuleBase" id="RU003693"/>
    </source>
</evidence>
<dbReference type="Gene3D" id="3.40.640.10">
    <property type="entry name" value="Type I PLP-dependent aspartate aminotransferase-like (Major domain)"/>
    <property type="match status" value="1"/>
</dbReference>
<reference evidence="10" key="1">
    <citation type="submission" date="2020-05" db="EMBL/GenBank/DDBJ databases">
        <title>Mycena genomes resolve the evolution of fungal bioluminescence.</title>
        <authorList>
            <person name="Tsai I.J."/>
        </authorList>
    </citation>
    <scope>NUCLEOTIDE SEQUENCE</scope>
    <source>
        <strain evidence="10">CCC161011</strain>
    </source>
</reference>
<evidence type="ECO:0000256" key="6">
    <source>
        <dbReference type="ARBA" id="ARBA00022898"/>
    </source>
</evidence>
<sequence length="523" mass="57965">MSTSEKQNIVNISHHLSEVGRKLEKFAVAPTHIPGVINLDKAVPDVEDCPITSISVQYVEPSVFSLEPTGTPSPGPDSGEITGTEPANAQYVISRQLREGDQNKFQLKTALTYSPITGLPGLEPFIREWVAKVHKPAHNNWKTLIDMGSAPAWASCLTIFLNPGDSFITDYYAYNVALAQARAMGMVPVAITTDLDGISAVELEQVLTSWDEKSGGSRRPRLIYTQGGVTNPTGQLTTAQRKKEIYDVAVRHDLIIIEDDPYYFQQASGPYRSSETQTNATQTDEQWLESLVPSFLRFDYQGRVIRLDTFSKSIAPGGRLGYYTAPTLVIEKLVALGDTMALYPSGLSQAIIGELLYRYQTDGLTRWLRGICVKYELRRNWMIGALHNALDIQPKDNSSRTLTAYAPSNSQSIKSLMSFASPAGGMCIWFNIHLQNHPRYQELRDRTSIAAAKNQLATELWSAIAKAGVMMRRGELCAVEDGNKRAERGEEGSFLRASFGNGTKDYLQQGMTIFAAELIKFFE</sequence>
<dbReference type="SUPFAM" id="SSF53383">
    <property type="entry name" value="PLP-dependent transferases"/>
    <property type="match status" value="1"/>
</dbReference>
<evidence type="ECO:0000256" key="8">
    <source>
        <dbReference type="SAM" id="MobiDB-lite"/>
    </source>
</evidence>
<evidence type="ECO:0000256" key="2">
    <source>
        <dbReference type="ARBA" id="ARBA00007441"/>
    </source>
</evidence>
<protein>
    <submittedName>
        <fullName evidence="10">Aminotran-1-2 domain-containing protein</fullName>
    </submittedName>
</protein>
<keyword evidence="11" id="KW-1185">Reference proteome</keyword>
<keyword evidence="4" id="KW-0032">Aminotransferase</keyword>
<dbReference type="InterPro" id="IPR050859">
    <property type="entry name" value="Class-I_PLP-dep_aminotransf"/>
</dbReference>
<dbReference type="PROSITE" id="PS00599">
    <property type="entry name" value="AA_TRANSFER_CLASS_2"/>
    <property type="match status" value="1"/>
</dbReference>
<evidence type="ECO:0000256" key="4">
    <source>
        <dbReference type="ARBA" id="ARBA00022576"/>
    </source>
</evidence>
<dbReference type="OrthoDB" id="691673at2759"/>
<dbReference type="AlphaFoldDB" id="A0A8H6YA36"/>
<dbReference type="PANTHER" id="PTHR42790:SF1">
    <property type="entry name" value="AROMATIC AMINO ACID AMINOTRANSFERASE, HYPOTHETICAL (EUROFUNG)"/>
    <property type="match status" value="1"/>
</dbReference>
<evidence type="ECO:0000256" key="3">
    <source>
        <dbReference type="ARBA" id="ARBA00008392"/>
    </source>
</evidence>
<keyword evidence="6 7" id="KW-0663">Pyridoxal phosphate</keyword>
<feature type="domain" description="Aminotransferase class I/classII large" evidence="9">
    <location>
        <begin position="108"/>
        <end position="508"/>
    </location>
</feature>
<proteinExistence type="inferred from homology"/>
<keyword evidence="5" id="KW-0808">Transferase</keyword>
<evidence type="ECO:0000313" key="11">
    <source>
        <dbReference type="Proteomes" id="UP000620124"/>
    </source>
</evidence>
<dbReference type="InterPro" id="IPR004839">
    <property type="entry name" value="Aminotransferase_I/II_large"/>
</dbReference>
<comment type="caution">
    <text evidence="10">The sequence shown here is derived from an EMBL/GenBank/DDBJ whole genome shotgun (WGS) entry which is preliminary data.</text>
</comment>
<dbReference type="GO" id="GO:1901605">
    <property type="term" value="P:alpha-amino acid metabolic process"/>
    <property type="evidence" value="ECO:0007669"/>
    <property type="project" value="TreeGrafter"/>
</dbReference>
<dbReference type="InterPro" id="IPR001917">
    <property type="entry name" value="Aminotrans_II_pyridoxalP_BS"/>
</dbReference>
<dbReference type="Proteomes" id="UP000620124">
    <property type="component" value="Unassembled WGS sequence"/>
</dbReference>
<dbReference type="PANTHER" id="PTHR42790">
    <property type="entry name" value="AMINOTRANSFERASE"/>
    <property type="match status" value="1"/>
</dbReference>
<evidence type="ECO:0000256" key="5">
    <source>
        <dbReference type="ARBA" id="ARBA00022679"/>
    </source>
</evidence>
<gene>
    <name evidence="10" type="ORF">MVEN_01120400</name>
</gene>
<feature type="region of interest" description="Disordered" evidence="8">
    <location>
        <begin position="65"/>
        <end position="84"/>
    </location>
</feature>
<comment type="cofactor">
    <cofactor evidence="1 7">
        <name>pyridoxal 5'-phosphate</name>
        <dbReference type="ChEBI" id="CHEBI:597326"/>
    </cofactor>
</comment>
<dbReference type="Pfam" id="PF00155">
    <property type="entry name" value="Aminotran_1_2"/>
    <property type="match status" value="1"/>
</dbReference>
<evidence type="ECO:0000259" key="9">
    <source>
        <dbReference type="Pfam" id="PF00155"/>
    </source>
</evidence>
<dbReference type="InterPro" id="IPR015424">
    <property type="entry name" value="PyrdxlP-dep_Trfase"/>
</dbReference>
<dbReference type="CDD" id="cd00609">
    <property type="entry name" value="AAT_like"/>
    <property type="match status" value="1"/>
</dbReference>
<name>A0A8H6YA36_9AGAR</name>
<dbReference type="EMBL" id="JACAZI010000008">
    <property type="protein sequence ID" value="KAF7354320.1"/>
    <property type="molecule type" value="Genomic_DNA"/>
</dbReference>
<dbReference type="InterPro" id="IPR015421">
    <property type="entry name" value="PyrdxlP-dep_Trfase_major"/>
</dbReference>
<comment type="similarity">
    <text evidence="3 7">Belongs to the class-II pyridoxal-phosphate-dependent aminotransferase family.</text>
</comment>
<dbReference type="GO" id="GO:0030170">
    <property type="term" value="F:pyridoxal phosphate binding"/>
    <property type="evidence" value="ECO:0007669"/>
    <property type="project" value="InterPro"/>
</dbReference>
<accession>A0A8H6YA36</accession>
<organism evidence="10 11">
    <name type="scientific">Mycena venus</name>
    <dbReference type="NCBI Taxonomy" id="2733690"/>
    <lineage>
        <taxon>Eukaryota</taxon>
        <taxon>Fungi</taxon>
        <taxon>Dikarya</taxon>
        <taxon>Basidiomycota</taxon>
        <taxon>Agaricomycotina</taxon>
        <taxon>Agaricomycetes</taxon>
        <taxon>Agaricomycetidae</taxon>
        <taxon>Agaricales</taxon>
        <taxon>Marasmiineae</taxon>
        <taxon>Mycenaceae</taxon>
        <taxon>Mycena</taxon>
    </lineage>
</organism>
<feature type="compositionally biased region" description="Low complexity" evidence="8">
    <location>
        <begin position="68"/>
        <end position="79"/>
    </location>
</feature>